<evidence type="ECO:0000256" key="2">
    <source>
        <dbReference type="SAM" id="MobiDB-lite"/>
    </source>
</evidence>
<dbReference type="Proteomes" id="UP000828390">
    <property type="component" value="Unassembled WGS sequence"/>
</dbReference>
<proteinExistence type="predicted"/>
<dbReference type="AlphaFoldDB" id="A0A9D4M8E1"/>
<feature type="coiled-coil region" evidence="1">
    <location>
        <begin position="433"/>
        <end position="464"/>
    </location>
</feature>
<protein>
    <submittedName>
        <fullName evidence="3">Uncharacterized protein</fullName>
    </submittedName>
</protein>
<evidence type="ECO:0000313" key="4">
    <source>
        <dbReference type="Proteomes" id="UP000828390"/>
    </source>
</evidence>
<name>A0A9D4M8E1_DREPO</name>
<comment type="caution">
    <text evidence="3">The sequence shown here is derived from an EMBL/GenBank/DDBJ whole genome shotgun (WGS) entry which is preliminary data.</text>
</comment>
<keyword evidence="4" id="KW-1185">Reference proteome</keyword>
<gene>
    <name evidence="3" type="ORF">DPMN_034313</name>
</gene>
<keyword evidence="1" id="KW-0175">Coiled coil</keyword>
<accession>A0A9D4M8E1</accession>
<reference evidence="3" key="1">
    <citation type="journal article" date="2019" name="bioRxiv">
        <title>The Genome of the Zebra Mussel, Dreissena polymorpha: A Resource for Invasive Species Research.</title>
        <authorList>
            <person name="McCartney M.A."/>
            <person name="Auch B."/>
            <person name="Kono T."/>
            <person name="Mallez S."/>
            <person name="Zhang Y."/>
            <person name="Obille A."/>
            <person name="Becker A."/>
            <person name="Abrahante J.E."/>
            <person name="Garbe J."/>
            <person name="Badalamenti J.P."/>
            <person name="Herman A."/>
            <person name="Mangelson H."/>
            <person name="Liachko I."/>
            <person name="Sullivan S."/>
            <person name="Sone E.D."/>
            <person name="Koren S."/>
            <person name="Silverstein K.A.T."/>
            <person name="Beckman K.B."/>
            <person name="Gohl D.M."/>
        </authorList>
    </citation>
    <scope>NUCLEOTIDE SEQUENCE</scope>
    <source>
        <strain evidence="3">Duluth1</strain>
        <tissue evidence="3">Whole animal</tissue>
    </source>
</reference>
<organism evidence="3 4">
    <name type="scientific">Dreissena polymorpha</name>
    <name type="common">Zebra mussel</name>
    <name type="synonym">Mytilus polymorpha</name>
    <dbReference type="NCBI Taxonomy" id="45954"/>
    <lineage>
        <taxon>Eukaryota</taxon>
        <taxon>Metazoa</taxon>
        <taxon>Spiralia</taxon>
        <taxon>Lophotrochozoa</taxon>
        <taxon>Mollusca</taxon>
        <taxon>Bivalvia</taxon>
        <taxon>Autobranchia</taxon>
        <taxon>Heteroconchia</taxon>
        <taxon>Euheterodonta</taxon>
        <taxon>Imparidentia</taxon>
        <taxon>Neoheterodontei</taxon>
        <taxon>Myida</taxon>
        <taxon>Dreissenoidea</taxon>
        <taxon>Dreissenidae</taxon>
        <taxon>Dreissena</taxon>
    </lineage>
</organism>
<feature type="region of interest" description="Disordered" evidence="2">
    <location>
        <begin position="137"/>
        <end position="162"/>
    </location>
</feature>
<evidence type="ECO:0000256" key="1">
    <source>
        <dbReference type="SAM" id="Coils"/>
    </source>
</evidence>
<feature type="compositionally biased region" description="Low complexity" evidence="2">
    <location>
        <begin position="213"/>
        <end position="227"/>
    </location>
</feature>
<feature type="coiled-coil region" evidence="1">
    <location>
        <begin position="291"/>
        <end position="396"/>
    </location>
</feature>
<reference evidence="3" key="2">
    <citation type="submission" date="2020-11" db="EMBL/GenBank/DDBJ databases">
        <authorList>
            <person name="McCartney M.A."/>
            <person name="Auch B."/>
            <person name="Kono T."/>
            <person name="Mallez S."/>
            <person name="Becker A."/>
            <person name="Gohl D.M."/>
            <person name="Silverstein K.A.T."/>
            <person name="Koren S."/>
            <person name="Bechman K.B."/>
            <person name="Herman A."/>
            <person name="Abrahante J.E."/>
            <person name="Garbe J."/>
        </authorList>
    </citation>
    <scope>NUCLEOTIDE SEQUENCE</scope>
    <source>
        <strain evidence="3">Duluth1</strain>
        <tissue evidence="3">Whole animal</tissue>
    </source>
</reference>
<evidence type="ECO:0000313" key="3">
    <source>
        <dbReference type="EMBL" id="KAH3871119.1"/>
    </source>
</evidence>
<sequence>MFKHKHHFLISTRQRNQLKYRHDQFYNHNNLPYQYPSVQPTGPYPQIQQLHPGQPMQFPPWLQGPPQNAFPYMRYPYPHWYPAQGQFLPFTSMQGHQGIGVQAGEANQGFAPTGTNIQPAALGEMVPENNAGRNQTQLLSEDEIKEGDLPLAESTPKMKAVPEDSNKFSRFYSSSYVTTNQSVEGRPASVPVKQQIDIPVRSPNNQTEAGDVASRASGSRTSSISSAMSKGSFCKNMSFSHKQDSLSSDLQSEMDEIGMDLNNVIKRDLMAVCKEVVQERDKLKSTMLQCQERASRRISEMKKQIAMEQQAKTDLVVRVNQEIEDKVEIIDLLKESKEQQAAMLTDKARVEQELRELQVQFQKLQSSLEKKLQQQVQQARETIEQLKKDRQIAIAEMKQQVHDEMDRKDGEILRSRSQAQLLGNENMQLKICIERLETDRQIAIAEMKQQVHEEKQRKDREILRFRSKA</sequence>
<dbReference type="EMBL" id="JAIWYP010000002">
    <property type="protein sequence ID" value="KAH3871119.1"/>
    <property type="molecule type" value="Genomic_DNA"/>
</dbReference>
<feature type="region of interest" description="Disordered" evidence="2">
    <location>
        <begin position="200"/>
        <end position="227"/>
    </location>
</feature>